<dbReference type="EMBL" id="LNQP01000123">
    <property type="protein sequence ID" value="KSU86066.1"/>
    <property type="molecule type" value="Genomic_DNA"/>
</dbReference>
<comment type="caution">
    <text evidence="1">The sequence shown here is derived from an EMBL/GenBank/DDBJ whole genome shotgun (WGS) entry which is preliminary data.</text>
</comment>
<dbReference type="AlphaFoldDB" id="A0A0V8JG60"/>
<protein>
    <submittedName>
        <fullName evidence="1">Cold-shock protein</fullName>
    </submittedName>
</protein>
<evidence type="ECO:0000313" key="2">
    <source>
        <dbReference type="Proteomes" id="UP000053681"/>
    </source>
</evidence>
<reference evidence="1 2" key="1">
    <citation type="submission" date="2015-11" db="EMBL/GenBank/DDBJ databases">
        <title>Bacillus caseinolyticus sp nov.</title>
        <authorList>
            <person name="Dastager S.G."/>
            <person name="Mawlankar R."/>
        </authorList>
    </citation>
    <scope>NUCLEOTIDE SEQUENCE [LARGE SCALE GENOMIC DNA]</scope>
    <source>
        <strain evidence="1 2">SGD-V-76</strain>
    </source>
</reference>
<accession>A0A0V8JG60</accession>
<gene>
    <name evidence="1" type="ORF">AS180_20745</name>
</gene>
<keyword evidence="2" id="KW-1185">Reference proteome</keyword>
<dbReference type="Pfam" id="PF14169">
    <property type="entry name" value="YdjO"/>
    <property type="match status" value="1"/>
</dbReference>
<organism evidence="1 2">
    <name type="scientific">Priestia veravalensis</name>
    <dbReference type="NCBI Taxonomy" id="1414648"/>
    <lineage>
        <taxon>Bacteria</taxon>
        <taxon>Bacillati</taxon>
        <taxon>Bacillota</taxon>
        <taxon>Bacilli</taxon>
        <taxon>Bacillales</taxon>
        <taxon>Bacillaceae</taxon>
        <taxon>Priestia</taxon>
    </lineage>
</organism>
<dbReference type="Proteomes" id="UP000053681">
    <property type="component" value="Unassembled WGS sequence"/>
</dbReference>
<evidence type="ECO:0000313" key="1">
    <source>
        <dbReference type="EMBL" id="KSU86066.1"/>
    </source>
</evidence>
<name>A0A0V8JG60_9BACI</name>
<proteinExistence type="predicted"/>
<sequence length="67" mass="7749">MSMYNRKNVEPAVIEETKVWECTSDSCKCWVRDNFKSGDQPTCPLCKSEMQQATKELQVIHNPKVID</sequence>
<dbReference type="InterPro" id="IPR025916">
    <property type="entry name" value="YdjO"/>
</dbReference>